<keyword evidence="3" id="KW-1185">Reference proteome</keyword>
<dbReference type="SUPFAM" id="SSF52047">
    <property type="entry name" value="RNI-like"/>
    <property type="match status" value="1"/>
</dbReference>
<protein>
    <recommendedName>
        <fullName evidence="1">F-box domain-containing protein</fullName>
    </recommendedName>
</protein>
<evidence type="ECO:0000259" key="1">
    <source>
        <dbReference type="PROSITE" id="PS50181"/>
    </source>
</evidence>
<dbReference type="AlphaFoldDB" id="A0A8H6VIK3"/>
<dbReference type="Pfam" id="PF12937">
    <property type="entry name" value="F-box-like"/>
    <property type="match status" value="1"/>
</dbReference>
<dbReference type="OrthoDB" id="5410873at2759"/>
<dbReference type="EMBL" id="JABCIY010000101">
    <property type="protein sequence ID" value="KAF7192940.1"/>
    <property type="molecule type" value="Genomic_DNA"/>
</dbReference>
<evidence type="ECO:0000313" key="3">
    <source>
        <dbReference type="Proteomes" id="UP000660729"/>
    </source>
</evidence>
<dbReference type="InterPro" id="IPR032675">
    <property type="entry name" value="LRR_dom_sf"/>
</dbReference>
<dbReference type="InterPro" id="IPR001810">
    <property type="entry name" value="F-box_dom"/>
</dbReference>
<organism evidence="2 3">
    <name type="scientific">Pseudocercospora fuligena</name>
    <dbReference type="NCBI Taxonomy" id="685502"/>
    <lineage>
        <taxon>Eukaryota</taxon>
        <taxon>Fungi</taxon>
        <taxon>Dikarya</taxon>
        <taxon>Ascomycota</taxon>
        <taxon>Pezizomycotina</taxon>
        <taxon>Dothideomycetes</taxon>
        <taxon>Dothideomycetidae</taxon>
        <taxon>Mycosphaerellales</taxon>
        <taxon>Mycosphaerellaceae</taxon>
        <taxon>Pseudocercospora</taxon>
    </lineage>
</organism>
<dbReference type="PROSITE" id="PS50181">
    <property type="entry name" value="FBOX"/>
    <property type="match status" value="1"/>
</dbReference>
<accession>A0A8H6VIK3</accession>
<evidence type="ECO:0000313" key="2">
    <source>
        <dbReference type="EMBL" id="KAF7192940.1"/>
    </source>
</evidence>
<sequence>MPGDGLPSLPAELVLRIAEYLEYVDLLPLTAVSSRFRECLLPMVFRTIRVSNDEQSANFALLMAKKYGRHINELHFEGFASPADDIVTILDRSNRSGLSRTSTLPDATKQLLGGHYLPNVSHARIQFMFDFNSEDWLTQEAGALPGFYDFDAVEWESQTEECESRWHWRSLMSETWLALAKNDSIRSLNVVDLVPRPVTAFRRAEFQNFLGRLKTVEMSVWGADKGAGWLSRTLPGYLLFTSQLHDFFFSNLVEVTKLTLRASPTGLPGLQAQLHGTLGLRSRDMPNLRRLHLQNVFIGHELVRFLSARCQTLESLVLDHCLCSPKESVHRSRAKDGVSWATVFRALHESDTRLSQLEIRPKHATFTQDQYREVIHDRGLHDEHKMAKHIDRCLQADATVRVFGYGDVYESESTPRHDSQMNVKAFLRGEDMDEYRKLMTAVEHNAMR</sequence>
<reference evidence="2" key="1">
    <citation type="submission" date="2020-04" db="EMBL/GenBank/DDBJ databases">
        <title>Draft genome resource of the tomato pathogen Pseudocercospora fuligena.</title>
        <authorList>
            <person name="Zaccaron A."/>
        </authorList>
    </citation>
    <scope>NUCLEOTIDE SEQUENCE</scope>
    <source>
        <strain evidence="2">PF001</strain>
    </source>
</reference>
<dbReference type="SUPFAM" id="SSF81383">
    <property type="entry name" value="F-box domain"/>
    <property type="match status" value="1"/>
</dbReference>
<dbReference type="Proteomes" id="UP000660729">
    <property type="component" value="Unassembled WGS sequence"/>
</dbReference>
<name>A0A8H6VIK3_9PEZI</name>
<feature type="domain" description="F-box" evidence="1">
    <location>
        <begin position="3"/>
        <end position="48"/>
    </location>
</feature>
<proteinExistence type="predicted"/>
<dbReference type="InterPro" id="IPR036047">
    <property type="entry name" value="F-box-like_dom_sf"/>
</dbReference>
<dbReference type="SMART" id="SM00256">
    <property type="entry name" value="FBOX"/>
    <property type="match status" value="1"/>
</dbReference>
<comment type="caution">
    <text evidence="2">The sequence shown here is derived from an EMBL/GenBank/DDBJ whole genome shotgun (WGS) entry which is preliminary data.</text>
</comment>
<dbReference type="Gene3D" id="3.80.10.10">
    <property type="entry name" value="Ribonuclease Inhibitor"/>
    <property type="match status" value="1"/>
</dbReference>
<dbReference type="CDD" id="cd09917">
    <property type="entry name" value="F-box_SF"/>
    <property type="match status" value="1"/>
</dbReference>
<gene>
    <name evidence="2" type="ORF">HII31_05751</name>
</gene>